<organism evidence="6 7">
    <name type="scientific">Nitrospina gracilis (strain 3/211)</name>
    <dbReference type="NCBI Taxonomy" id="1266370"/>
    <lineage>
        <taxon>Bacteria</taxon>
        <taxon>Pseudomonadati</taxon>
        <taxon>Nitrospinota/Tectimicrobiota group</taxon>
        <taxon>Nitrospinota</taxon>
        <taxon>Nitrospinia</taxon>
        <taxon>Nitrospinales</taxon>
        <taxon>Nitrospinaceae</taxon>
        <taxon>Nitrospina</taxon>
    </lineage>
</organism>
<dbReference type="PANTHER" id="PTHR30404">
    <property type="entry name" value="N-ACETYLMURAMOYL-L-ALANINE AMIDASE"/>
    <property type="match status" value="1"/>
</dbReference>
<evidence type="ECO:0000256" key="4">
    <source>
        <dbReference type="SAM" id="MobiDB-lite"/>
    </source>
</evidence>
<feature type="region of interest" description="Disordered" evidence="4">
    <location>
        <begin position="186"/>
        <end position="211"/>
    </location>
</feature>
<dbReference type="InterPro" id="IPR002508">
    <property type="entry name" value="MurNAc-LAA_cat"/>
</dbReference>
<protein>
    <recommendedName>
        <fullName evidence="2">N-acetylmuramoyl-L-alanine amidase</fullName>
        <ecNumber evidence="2">3.5.1.28</ecNumber>
    </recommendedName>
</protein>
<accession>M1ZEI2</accession>
<dbReference type="FunCoup" id="M1ZEI2">
    <property type="interactions" value="230"/>
</dbReference>
<dbReference type="GO" id="GO:0009253">
    <property type="term" value="P:peptidoglycan catabolic process"/>
    <property type="evidence" value="ECO:0007669"/>
    <property type="project" value="InterPro"/>
</dbReference>
<dbReference type="FunFam" id="3.40.630.40:FF:000005">
    <property type="entry name" value="N-acetylmuramoyl-L-alanine amidase (AmiA)"/>
    <property type="match status" value="1"/>
</dbReference>
<keyword evidence="3 6" id="KW-0378">Hydrolase</keyword>
<sequence>MARQTFVMGRLGKVLQIAAVVCLMIVWLPGPALSKPSAASPANSLYDNAKKAYYQLLENAQRVPNRDDWVSVIRLFEKVLVTYPQTELAYKAAFTVGRLYQKLGKKLDSESDLREAGRYYSLLLKEYPEGHLNDDSLFHLADLDMYRKDYQGARERLQSLLKMYPEGDRVEASRKELKRLVRLLTKAPTTEKTPNDPVEVSNKDSLTPEKPENLVPALETVETEKNKHVPLVVVDAGHGGKDHGAIGHHGLKEKEVNLNISKEVAAILTKRYKFRVVLTRDDDRFIELADRGKIANQKNADLFVSIHANAAPHKAAQGIETYYLGSGSTEQARETAARENGNLIYSVADDEVQQILASLISTTKINDSSRLASKVQKILHGNMVKRYRDVHDLGVKEGPFFVLHDTNMPSILVEVGFVTNQREEKRLGSKAYQKALAEAIAHGIYEFLKEKAPSI</sequence>
<dbReference type="InterPro" id="IPR011990">
    <property type="entry name" value="TPR-like_helical_dom_sf"/>
</dbReference>
<proteinExistence type="predicted"/>
<dbReference type="RefSeq" id="WP_005011395.1">
    <property type="nucleotide sequence ID" value="NZ_HG422173.1"/>
</dbReference>
<dbReference type="SUPFAM" id="SSF48452">
    <property type="entry name" value="TPR-like"/>
    <property type="match status" value="1"/>
</dbReference>
<dbReference type="InterPro" id="IPR050695">
    <property type="entry name" value="N-acetylmuramoyl_amidase_3"/>
</dbReference>
<dbReference type="InParanoid" id="M1ZEI2"/>
<dbReference type="OrthoDB" id="9806267at2"/>
<dbReference type="STRING" id="1266370.NITGR_910035"/>
<dbReference type="SMART" id="SM00646">
    <property type="entry name" value="Ami_3"/>
    <property type="match status" value="1"/>
</dbReference>
<dbReference type="EC" id="3.5.1.28" evidence="2"/>
<dbReference type="Gene3D" id="3.40.630.40">
    <property type="entry name" value="Zn-dependent exopeptidases"/>
    <property type="match status" value="1"/>
</dbReference>
<evidence type="ECO:0000313" key="6">
    <source>
        <dbReference type="EMBL" id="CCQ91986.1"/>
    </source>
</evidence>
<evidence type="ECO:0000256" key="2">
    <source>
        <dbReference type="ARBA" id="ARBA00011901"/>
    </source>
</evidence>
<dbReference type="Proteomes" id="UP000011704">
    <property type="component" value="Unassembled WGS sequence"/>
</dbReference>
<dbReference type="HOGENOM" id="CLU_014322_11_0_0"/>
<dbReference type="GO" id="GO:0030288">
    <property type="term" value="C:outer membrane-bounded periplasmic space"/>
    <property type="evidence" value="ECO:0007669"/>
    <property type="project" value="TreeGrafter"/>
</dbReference>
<gene>
    <name evidence="6" type="ORF">NITGR_910035</name>
</gene>
<dbReference type="CDD" id="cd02696">
    <property type="entry name" value="MurNAc-LAA"/>
    <property type="match status" value="1"/>
</dbReference>
<dbReference type="GO" id="GO:0008745">
    <property type="term" value="F:N-acetylmuramoyl-L-alanine amidase activity"/>
    <property type="evidence" value="ECO:0007669"/>
    <property type="project" value="UniProtKB-EC"/>
</dbReference>
<evidence type="ECO:0000256" key="1">
    <source>
        <dbReference type="ARBA" id="ARBA00001561"/>
    </source>
</evidence>
<feature type="domain" description="MurNAc-LAA" evidence="5">
    <location>
        <begin position="292"/>
        <end position="445"/>
    </location>
</feature>
<dbReference type="PANTHER" id="PTHR30404:SF0">
    <property type="entry name" value="N-ACETYLMURAMOYL-L-ALANINE AMIDASE AMIC"/>
    <property type="match status" value="1"/>
</dbReference>
<dbReference type="Gene3D" id="1.25.40.10">
    <property type="entry name" value="Tetratricopeptide repeat domain"/>
    <property type="match status" value="2"/>
</dbReference>
<reference evidence="6 7" key="1">
    <citation type="journal article" date="2013" name="Front. Microbiol.">
        <title>The genome of Nitrospina gracilis illuminates the metabolism and evolution of the major marine nitrite oxidizer.</title>
        <authorList>
            <person name="Luecker S."/>
            <person name="Nowka B."/>
            <person name="Rattei T."/>
            <person name="Spieck E."/>
            <person name="and Daims H."/>
        </authorList>
    </citation>
    <scope>NUCLEOTIDE SEQUENCE [LARGE SCALE GENOMIC DNA]</scope>
    <source>
        <strain evidence="6 7">3/211</strain>
    </source>
</reference>
<keyword evidence="7" id="KW-1185">Reference proteome</keyword>
<name>M1ZEI2_NITG3</name>
<dbReference type="AlphaFoldDB" id="M1ZEI2"/>
<dbReference type="EMBL" id="CAQJ01000101">
    <property type="protein sequence ID" value="CCQ91986.1"/>
    <property type="molecule type" value="Genomic_DNA"/>
</dbReference>
<evidence type="ECO:0000313" key="7">
    <source>
        <dbReference type="Proteomes" id="UP000011704"/>
    </source>
</evidence>
<dbReference type="SUPFAM" id="SSF53187">
    <property type="entry name" value="Zn-dependent exopeptidases"/>
    <property type="match status" value="1"/>
</dbReference>
<evidence type="ECO:0000256" key="3">
    <source>
        <dbReference type="ARBA" id="ARBA00022801"/>
    </source>
</evidence>
<comment type="catalytic activity">
    <reaction evidence="1">
        <text>Hydrolyzes the link between N-acetylmuramoyl residues and L-amino acid residues in certain cell-wall glycopeptides.</text>
        <dbReference type="EC" id="3.5.1.28"/>
    </reaction>
</comment>
<dbReference type="Pfam" id="PF01520">
    <property type="entry name" value="Amidase_3"/>
    <property type="match status" value="1"/>
</dbReference>
<comment type="caution">
    <text evidence="6">The sequence shown here is derived from an EMBL/GenBank/DDBJ whole genome shotgun (WGS) entry which is preliminary data.</text>
</comment>
<evidence type="ECO:0000259" key="5">
    <source>
        <dbReference type="SMART" id="SM00646"/>
    </source>
</evidence>